<keyword evidence="3" id="KW-1133">Transmembrane helix</keyword>
<reference evidence="4 5" key="1">
    <citation type="journal article" date="2016" name="Int. J. Syst. Evol. Microbiol.">
        <title>Agromyces aureus sp. nov., isolated from the rhizosphere of Salix caprea L. grown in a heavy-metal-contaminated soil.</title>
        <authorList>
            <person name="Corretto E."/>
            <person name="Antonielli L."/>
            <person name="Sessitsch A."/>
            <person name="Compant S."/>
            <person name="Gorfer M."/>
            <person name="Kuffner M."/>
            <person name="Brader G."/>
        </authorList>
    </citation>
    <scope>NUCLEOTIDE SEQUENCE [LARGE SCALE GENOMIC DNA]</scope>
    <source>
        <strain evidence="4 5">AR33</strain>
    </source>
</reference>
<dbReference type="KEGG" id="agy:ATC03_08965"/>
<dbReference type="InterPro" id="IPR050149">
    <property type="entry name" value="Collagen_superfamily"/>
</dbReference>
<keyword evidence="3" id="KW-0472">Membrane</keyword>
<feature type="compositionally biased region" description="Low complexity" evidence="2">
    <location>
        <begin position="119"/>
        <end position="146"/>
    </location>
</feature>
<evidence type="ECO:0008006" key="6">
    <source>
        <dbReference type="Google" id="ProtNLM"/>
    </source>
</evidence>
<dbReference type="RefSeq" id="WP_067875836.1">
    <property type="nucleotide sequence ID" value="NZ_CP013979.1"/>
</dbReference>
<dbReference type="STRING" id="453304.ATC03_08965"/>
<evidence type="ECO:0000256" key="3">
    <source>
        <dbReference type="SAM" id="Phobius"/>
    </source>
</evidence>
<feature type="coiled-coil region" evidence="1">
    <location>
        <begin position="36"/>
        <end position="67"/>
    </location>
</feature>
<reference evidence="5" key="2">
    <citation type="submission" date="2016-01" db="EMBL/GenBank/DDBJ databases">
        <title>Complete genome sequence of Agromyces aureus AR33T and comparison with related organisms.</title>
        <authorList>
            <person name="Corretto E."/>
            <person name="Antonielli L."/>
            <person name="Sessitsch A."/>
            <person name="Brader G."/>
        </authorList>
    </citation>
    <scope>NUCLEOTIDE SEQUENCE [LARGE SCALE GENOMIC DNA]</scope>
    <source>
        <strain evidence="5">AR33</strain>
    </source>
</reference>
<dbReference type="PANTHER" id="PTHR24023">
    <property type="entry name" value="COLLAGEN ALPHA"/>
    <property type="match status" value="1"/>
</dbReference>
<dbReference type="Pfam" id="PF01391">
    <property type="entry name" value="Collagen"/>
    <property type="match status" value="1"/>
</dbReference>
<evidence type="ECO:0000256" key="1">
    <source>
        <dbReference type="SAM" id="Coils"/>
    </source>
</evidence>
<dbReference type="PANTHER" id="PTHR24023:SF1082">
    <property type="entry name" value="COLLAGEN TRIPLE HELIX REPEAT"/>
    <property type="match status" value="1"/>
</dbReference>
<dbReference type="Proteomes" id="UP000078437">
    <property type="component" value="Chromosome"/>
</dbReference>
<feature type="region of interest" description="Disordered" evidence="2">
    <location>
        <begin position="72"/>
        <end position="172"/>
    </location>
</feature>
<gene>
    <name evidence="4" type="ORF">ATC03_08965</name>
</gene>
<dbReference type="InterPro" id="IPR008160">
    <property type="entry name" value="Collagen"/>
</dbReference>
<keyword evidence="3" id="KW-0812">Transmembrane</keyword>
<dbReference type="EMBL" id="CP013979">
    <property type="protein sequence ID" value="ANJ26831.1"/>
    <property type="molecule type" value="Genomic_DNA"/>
</dbReference>
<keyword evidence="1" id="KW-0175">Coiled coil</keyword>
<protein>
    <recommendedName>
        <fullName evidence="6">Collagen-like protein</fullName>
    </recommendedName>
</protein>
<proteinExistence type="predicted"/>
<dbReference type="GO" id="GO:0005615">
    <property type="term" value="C:extracellular space"/>
    <property type="evidence" value="ECO:0007669"/>
    <property type="project" value="TreeGrafter"/>
</dbReference>
<keyword evidence="5" id="KW-1185">Reference proteome</keyword>
<accession>A0A191WEZ3</accession>
<sequence length="210" mass="20578">MTDAKGTRAWRVATVVVVLLAVAAVIAGGVFLAVANTQLRLELASAHDDLQASQENAEALYQQLLDEGVRPDAEKPSEVVSPLPGTPGADGPQGPRGADGRDGVPGASGAAGTAGQDGKPGQIGAAGPAGQDGAPGASGADGVPGPQGEPGPAGPQGEPGPAGPAGAQGEPGATNVLEQWTFTVNGTTFLCAITSSQPYAYDCQPTPPKE</sequence>
<name>A0A191WEZ3_9MICO</name>
<dbReference type="AlphaFoldDB" id="A0A191WEZ3"/>
<organism evidence="4 5">
    <name type="scientific">Agromyces aureus</name>
    <dbReference type="NCBI Taxonomy" id="453304"/>
    <lineage>
        <taxon>Bacteria</taxon>
        <taxon>Bacillati</taxon>
        <taxon>Actinomycetota</taxon>
        <taxon>Actinomycetes</taxon>
        <taxon>Micrococcales</taxon>
        <taxon>Microbacteriaceae</taxon>
        <taxon>Agromyces</taxon>
    </lineage>
</organism>
<evidence type="ECO:0000256" key="2">
    <source>
        <dbReference type="SAM" id="MobiDB-lite"/>
    </source>
</evidence>
<evidence type="ECO:0000313" key="5">
    <source>
        <dbReference type="Proteomes" id="UP000078437"/>
    </source>
</evidence>
<dbReference type="OrthoDB" id="5133692at2"/>
<evidence type="ECO:0000313" key="4">
    <source>
        <dbReference type="EMBL" id="ANJ26831.1"/>
    </source>
</evidence>
<feature type="transmembrane region" description="Helical" evidence="3">
    <location>
        <begin position="12"/>
        <end position="35"/>
    </location>
</feature>
<dbReference type="GO" id="GO:0031012">
    <property type="term" value="C:extracellular matrix"/>
    <property type="evidence" value="ECO:0007669"/>
    <property type="project" value="TreeGrafter"/>
</dbReference>